<dbReference type="GeneID" id="25275329"/>
<comment type="caution">
    <text evidence="3">The sequence shown here is derived from an EMBL/GenBank/DDBJ whole genome shotgun (WGS) entry which is preliminary data.</text>
</comment>
<feature type="transmembrane region" description="Helical" evidence="1">
    <location>
        <begin position="267"/>
        <end position="289"/>
    </location>
</feature>
<dbReference type="HOGENOM" id="CLU_520771_0_0_1"/>
<evidence type="ECO:0000256" key="1">
    <source>
        <dbReference type="SAM" id="Phobius"/>
    </source>
</evidence>
<dbReference type="RefSeq" id="XP_013264995.1">
    <property type="nucleotide sequence ID" value="XM_013409541.1"/>
</dbReference>
<dbReference type="Proteomes" id="UP000027920">
    <property type="component" value="Unassembled WGS sequence"/>
</dbReference>
<dbReference type="GO" id="GO:0004175">
    <property type="term" value="F:endopeptidase activity"/>
    <property type="evidence" value="ECO:0007669"/>
    <property type="project" value="UniProtKB-ARBA"/>
</dbReference>
<sequence length="523" mass="55670">MTTQCNRGGGKWQMAQSSSIYRHSTVTYFVSTFAISWGGILAVVGWEGFPGTQEQVSLLLPWVVLVMLAGPSLIGVLMIYLVYGKVGFQRLVSSLVPRGHSGVGWWAVAFLLAPLSIATVLTVLSLVDSMFRPVIFTSDDKASTLVLAFAYALAAGFFEELGWTAFAVRELRSRHSILATGLIVGGLWGAWHLIVAVWGSGMDDASGRFSVTAFLPQILFYVAVLPGYRILMVCIYERTASLGAVMVMHASLTASLPLALAPSATGIHLAISYFVLAIVLWAAIAFGISKGCFGSSMKEQKVACCGMLLCGFLSTVIYMVPVVVPVTGWKSYGRTWRTISELNALDSLTRALVGPLFVACSLLTIVFGIGIISTAGGNLPLRRAAIGLLGKEVVGTVVTLFSLMHLRAVKTSSTVTLHGPLTLVGFPFILLAVGAGASAFGITFRVYSLVTIALLSFGGCLAAMDTPKLAANISASWIGVSERVSVAAYPLWAAVLSVTLMRDMWRGYASELGSTSTMSKRDL</sequence>
<proteinExistence type="predicted"/>
<feature type="transmembrane region" description="Helical" evidence="1">
    <location>
        <begin position="146"/>
        <end position="166"/>
    </location>
</feature>
<keyword evidence="1" id="KW-0472">Membrane</keyword>
<dbReference type="GO" id="GO:0080120">
    <property type="term" value="P:CAAX-box protein maturation"/>
    <property type="evidence" value="ECO:0007669"/>
    <property type="project" value="UniProtKB-ARBA"/>
</dbReference>
<dbReference type="Pfam" id="PF02517">
    <property type="entry name" value="Rce1-like"/>
    <property type="match status" value="1"/>
</dbReference>
<reference evidence="3 4" key="1">
    <citation type="submission" date="2013-03" db="EMBL/GenBank/DDBJ databases">
        <title>The Genome Sequence of Exophiala aquamarina CBS 119918.</title>
        <authorList>
            <consortium name="The Broad Institute Genomics Platform"/>
            <person name="Cuomo C."/>
            <person name="de Hoog S."/>
            <person name="Gorbushina A."/>
            <person name="Walker B."/>
            <person name="Young S.K."/>
            <person name="Zeng Q."/>
            <person name="Gargeya S."/>
            <person name="Fitzgerald M."/>
            <person name="Haas B."/>
            <person name="Abouelleil A."/>
            <person name="Allen A.W."/>
            <person name="Alvarado L."/>
            <person name="Arachchi H.M."/>
            <person name="Berlin A.M."/>
            <person name="Chapman S.B."/>
            <person name="Gainer-Dewar J."/>
            <person name="Goldberg J."/>
            <person name="Griggs A."/>
            <person name="Gujja S."/>
            <person name="Hansen M."/>
            <person name="Howarth C."/>
            <person name="Imamovic A."/>
            <person name="Ireland A."/>
            <person name="Larimer J."/>
            <person name="McCowan C."/>
            <person name="Murphy C."/>
            <person name="Pearson M."/>
            <person name="Poon T.W."/>
            <person name="Priest M."/>
            <person name="Roberts A."/>
            <person name="Saif S."/>
            <person name="Shea T."/>
            <person name="Sisk P."/>
            <person name="Sykes S."/>
            <person name="Wortman J."/>
            <person name="Nusbaum C."/>
            <person name="Birren B."/>
        </authorList>
    </citation>
    <scope>NUCLEOTIDE SEQUENCE [LARGE SCALE GENOMIC DNA]</scope>
    <source>
        <strain evidence="3 4">CBS 119918</strain>
    </source>
</reference>
<feature type="transmembrane region" description="Helical" evidence="1">
    <location>
        <begin position="243"/>
        <end position="261"/>
    </location>
</feature>
<evidence type="ECO:0000313" key="3">
    <source>
        <dbReference type="EMBL" id="KEF62405.1"/>
    </source>
</evidence>
<keyword evidence="4" id="KW-1185">Reference proteome</keyword>
<keyword evidence="1" id="KW-1133">Transmembrane helix</keyword>
<feature type="transmembrane region" description="Helical" evidence="1">
    <location>
        <begin position="446"/>
        <end position="464"/>
    </location>
</feature>
<dbReference type="VEuPathDB" id="FungiDB:A1O9_00377"/>
<feature type="transmembrane region" description="Helical" evidence="1">
    <location>
        <begin position="58"/>
        <end position="83"/>
    </location>
</feature>
<evidence type="ECO:0000313" key="4">
    <source>
        <dbReference type="Proteomes" id="UP000027920"/>
    </source>
</evidence>
<gene>
    <name evidence="3" type="ORF">A1O9_00377</name>
</gene>
<dbReference type="EMBL" id="AMGV01000001">
    <property type="protein sequence ID" value="KEF62405.1"/>
    <property type="molecule type" value="Genomic_DNA"/>
</dbReference>
<accession>A0A072Q3C9</accession>
<evidence type="ECO:0000259" key="2">
    <source>
        <dbReference type="Pfam" id="PF02517"/>
    </source>
</evidence>
<feature type="transmembrane region" description="Helical" evidence="1">
    <location>
        <begin position="103"/>
        <end position="126"/>
    </location>
</feature>
<dbReference type="InterPro" id="IPR003675">
    <property type="entry name" value="Rce1/LyrA-like_dom"/>
</dbReference>
<feature type="transmembrane region" description="Helical" evidence="1">
    <location>
        <begin position="218"/>
        <end position="236"/>
    </location>
</feature>
<feature type="domain" description="CAAX prenyl protease 2/Lysostaphin resistance protein A-like" evidence="2">
    <location>
        <begin position="143"/>
        <end position="252"/>
    </location>
</feature>
<feature type="transmembrane region" description="Helical" evidence="1">
    <location>
        <begin position="484"/>
        <end position="501"/>
    </location>
</feature>
<feature type="transmembrane region" description="Helical" evidence="1">
    <location>
        <begin position="26"/>
        <end position="46"/>
    </location>
</feature>
<dbReference type="AlphaFoldDB" id="A0A072Q3C9"/>
<keyword evidence="1" id="KW-0812">Transmembrane</keyword>
<feature type="transmembrane region" description="Helical" evidence="1">
    <location>
        <begin position="178"/>
        <end position="198"/>
    </location>
</feature>
<organism evidence="3 4">
    <name type="scientific">Exophiala aquamarina CBS 119918</name>
    <dbReference type="NCBI Taxonomy" id="1182545"/>
    <lineage>
        <taxon>Eukaryota</taxon>
        <taxon>Fungi</taxon>
        <taxon>Dikarya</taxon>
        <taxon>Ascomycota</taxon>
        <taxon>Pezizomycotina</taxon>
        <taxon>Eurotiomycetes</taxon>
        <taxon>Chaetothyriomycetidae</taxon>
        <taxon>Chaetothyriales</taxon>
        <taxon>Herpotrichiellaceae</taxon>
        <taxon>Exophiala</taxon>
    </lineage>
</organism>
<name>A0A072Q3C9_9EURO</name>
<feature type="transmembrane region" description="Helical" evidence="1">
    <location>
        <begin position="417"/>
        <end position="439"/>
    </location>
</feature>
<feature type="transmembrane region" description="Helical" evidence="1">
    <location>
        <begin position="384"/>
        <end position="405"/>
    </location>
</feature>
<protein>
    <recommendedName>
        <fullName evidence="2">CAAX prenyl protease 2/Lysostaphin resistance protein A-like domain-containing protein</fullName>
    </recommendedName>
</protein>
<feature type="transmembrane region" description="Helical" evidence="1">
    <location>
        <begin position="352"/>
        <end position="372"/>
    </location>
</feature>
<feature type="transmembrane region" description="Helical" evidence="1">
    <location>
        <begin position="301"/>
        <end position="324"/>
    </location>
</feature>